<dbReference type="PANTHER" id="PTHR48100:SF1">
    <property type="entry name" value="HISTIDINE PHOSPHATASE FAMILY PROTEIN-RELATED"/>
    <property type="match status" value="1"/>
</dbReference>
<dbReference type="Gene3D" id="3.40.50.1240">
    <property type="entry name" value="Phosphoglycerate mutase-like"/>
    <property type="match status" value="1"/>
</dbReference>
<dbReference type="Pfam" id="PF00300">
    <property type="entry name" value="His_Phos_1"/>
    <property type="match status" value="1"/>
</dbReference>
<organism evidence="3 4">
    <name type="scientific">Thiopseudomonas alkaliphila</name>
    <dbReference type="NCBI Taxonomy" id="1697053"/>
    <lineage>
        <taxon>Bacteria</taxon>
        <taxon>Pseudomonadati</taxon>
        <taxon>Pseudomonadota</taxon>
        <taxon>Gammaproteobacteria</taxon>
        <taxon>Pseudomonadales</taxon>
        <taxon>Pseudomonadaceae</taxon>
        <taxon>Thiopseudomonas</taxon>
    </lineage>
</organism>
<dbReference type="InterPro" id="IPR050275">
    <property type="entry name" value="PGM_Phosphatase"/>
</dbReference>
<keyword evidence="4" id="KW-1185">Reference proteome</keyword>
<dbReference type="InterPro" id="IPR029033">
    <property type="entry name" value="His_PPase_superfam"/>
</dbReference>
<dbReference type="CDD" id="cd07067">
    <property type="entry name" value="HP_PGM_like"/>
    <property type="match status" value="1"/>
</dbReference>
<evidence type="ECO:0000313" key="3">
    <source>
        <dbReference type="EMBL" id="AKX59020.1"/>
    </source>
</evidence>
<name>A0A0K1XCA8_9GAMM</name>
<dbReference type="PANTHER" id="PTHR48100">
    <property type="entry name" value="BROAD-SPECIFICITY PHOSPHATASE YOR283W-RELATED"/>
    <property type="match status" value="1"/>
</dbReference>
<dbReference type="STRING" id="1697053.AKN87_05000"/>
<feature type="active site" description="Proton donor/acceptor" evidence="1">
    <location>
        <position position="77"/>
    </location>
</feature>
<sequence length="189" mass="21119">MQLSLLRHGATELSGAFRGSLDDPLTTQGWQQMWQGVQALSGVEQLVSSPLQRCCLFAEKLAFQQQLPLTLDANWQELHFGDWEGKTAAELMQTAEAELTQFWQDPLHFTPPNAEPLTAFIQRIEAALAQLQATCKGKHVLLISHGGVMRYLLLKARGLPLSHLLQIEVPHGSLFTIDYRHSLDGTEHV</sequence>
<dbReference type="Proteomes" id="UP000063953">
    <property type="component" value="Chromosome"/>
</dbReference>
<dbReference type="SMART" id="SM00855">
    <property type="entry name" value="PGAM"/>
    <property type="match status" value="1"/>
</dbReference>
<evidence type="ECO:0000256" key="2">
    <source>
        <dbReference type="PIRSR" id="PIRSR613078-2"/>
    </source>
</evidence>
<accession>A0A0K1XCA8</accession>
<dbReference type="InterPro" id="IPR013078">
    <property type="entry name" value="His_Pase_superF_clade-1"/>
</dbReference>
<dbReference type="GO" id="GO:0005737">
    <property type="term" value="C:cytoplasm"/>
    <property type="evidence" value="ECO:0007669"/>
    <property type="project" value="TreeGrafter"/>
</dbReference>
<feature type="binding site" evidence="2">
    <location>
        <position position="53"/>
    </location>
    <ligand>
        <name>substrate</name>
    </ligand>
</feature>
<evidence type="ECO:0000256" key="1">
    <source>
        <dbReference type="PIRSR" id="PIRSR613078-1"/>
    </source>
</evidence>
<proteinExistence type="predicted"/>
<protein>
    <submittedName>
        <fullName evidence="3">Alpha-ribazole phosphatase</fullName>
    </submittedName>
</protein>
<dbReference type="EMBL" id="CP012365">
    <property type="protein sequence ID" value="AKX59020.1"/>
    <property type="molecule type" value="Genomic_DNA"/>
</dbReference>
<dbReference type="AlphaFoldDB" id="A0A0K1XCA8"/>
<feature type="active site" description="Tele-phosphohistidine intermediate" evidence="1">
    <location>
        <position position="8"/>
    </location>
</feature>
<evidence type="ECO:0000313" key="4">
    <source>
        <dbReference type="Proteomes" id="UP000063953"/>
    </source>
</evidence>
<gene>
    <name evidence="3" type="ORF">AKN88_02995</name>
</gene>
<dbReference type="SUPFAM" id="SSF53254">
    <property type="entry name" value="Phosphoglycerate mutase-like"/>
    <property type="match status" value="1"/>
</dbReference>
<dbReference type="GO" id="GO:0016791">
    <property type="term" value="F:phosphatase activity"/>
    <property type="evidence" value="ECO:0007669"/>
    <property type="project" value="TreeGrafter"/>
</dbReference>
<dbReference type="RefSeq" id="WP_053100017.1">
    <property type="nucleotide sequence ID" value="NZ_CP012365.1"/>
</dbReference>
<reference evidence="3 4" key="1">
    <citation type="journal article" date="2015" name="Genome Announc.">
        <title>Genome Sequences of Oblitimonas alkaliphila gen. nov. sp. nov. (Proposed), a Novel Bacterium of the Pseudomonadaceae Family.</title>
        <authorList>
            <person name="Lauer A.C."/>
            <person name="Nicholson A.C."/>
            <person name="Humrighouse B.W."/>
            <person name="Emery B."/>
            <person name="Drobish A."/>
            <person name="Juieng P."/>
            <person name="Loparev V."/>
            <person name="McQuiston J.R."/>
        </authorList>
    </citation>
    <scope>NUCLEOTIDE SEQUENCE [LARGE SCALE GENOMIC DNA]</scope>
    <source>
        <strain evidence="3 4">E5571</strain>
    </source>
</reference>